<keyword evidence="7" id="KW-1015">Disulfide bond</keyword>
<evidence type="ECO:0000259" key="10">
    <source>
        <dbReference type="PROSITE" id="PS00624"/>
    </source>
</evidence>
<feature type="domain" description="Glucose-methanol-choline oxidoreductase N-terminal" evidence="9">
    <location>
        <begin position="95"/>
        <end position="118"/>
    </location>
</feature>
<dbReference type="GO" id="GO:0016614">
    <property type="term" value="F:oxidoreductase activity, acting on CH-OH group of donors"/>
    <property type="evidence" value="ECO:0007669"/>
    <property type="project" value="InterPro"/>
</dbReference>
<dbReference type="GO" id="GO:0050660">
    <property type="term" value="F:flavin adenine dinucleotide binding"/>
    <property type="evidence" value="ECO:0007669"/>
    <property type="project" value="InterPro"/>
</dbReference>
<dbReference type="PANTHER" id="PTHR45968:SF36">
    <property type="entry name" value="(R)-MANDELONITRILE LYASE 4-RELATED"/>
    <property type="match status" value="1"/>
</dbReference>
<keyword evidence="5 6" id="KW-0274">FAD</keyword>
<evidence type="ECO:0000256" key="8">
    <source>
        <dbReference type="RuleBase" id="RU003968"/>
    </source>
</evidence>
<dbReference type="InterPro" id="IPR007867">
    <property type="entry name" value="GMC_OxRtase_C"/>
</dbReference>
<dbReference type="InterPro" id="IPR051871">
    <property type="entry name" value="GMC_Oxidoreductase-Related"/>
</dbReference>
<dbReference type="SUPFAM" id="SSF51905">
    <property type="entry name" value="FAD/NAD(P)-binding domain"/>
    <property type="match status" value="1"/>
</dbReference>
<evidence type="ECO:0000256" key="1">
    <source>
        <dbReference type="ARBA" id="ARBA00001974"/>
    </source>
</evidence>
<feature type="domain" description="Glucose-methanol-choline oxidoreductase N-terminal" evidence="10">
    <location>
        <begin position="256"/>
        <end position="270"/>
    </location>
</feature>
<comment type="similarity">
    <text evidence="2 8">Belongs to the GMC oxidoreductase family.</text>
</comment>
<sequence length="506" mass="54646">MVGTNYLNSILDATDISPEKEYDYIVVGGGTAGCPLAATLSSNHSVLLLERGGQPDAYPNVLPIERLLVNVYEANDKDSPAQPFTTEDGMPSVRGRVLGGSSMINFGLYSRADEDFYAKSGINWDMDVVKKAYEWVEESVVFGTDKLTTWETSFRDALLESNIGPDNGFTLDHVVGAKVTGLTFDETGRRHGAVELLNKANPGNLRVIVNATVERLQFSASESSGLSAVGVTYRDLAGETHHARVRQKGEVILSAGTLGSPQLLLLSGVGPRSHLTSLNIPIVHDQPFVGQYMYDPPRNGISLVTPFSMSEIGTRAVGISRDGYIIYGLSGVNPFFSPVSQILFPDPSPPINLSVVSIITKVTRPQSSGSLQLASATNISINPVVRFNYFTNPGDLSQCSNAMRYAAKMITTPSMEAYKFQSLNGERSFHFVGTLLAENESRNEILESICHKTLRTFYHQHGGCIVGKVVDGDLKAIGIKALRIVDGSTFAVSPGTNPQATLMMLG</sequence>
<comment type="cofactor">
    <cofactor evidence="1 6">
        <name>FAD</name>
        <dbReference type="ChEBI" id="CHEBI:57692"/>
    </cofactor>
</comment>
<evidence type="ECO:0000256" key="4">
    <source>
        <dbReference type="ARBA" id="ARBA00022729"/>
    </source>
</evidence>
<evidence type="ECO:0000256" key="3">
    <source>
        <dbReference type="ARBA" id="ARBA00022630"/>
    </source>
</evidence>
<keyword evidence="4" id="KW-0732">Signal</keyword>
<feature type="binding site" evidence="6">
    <location>
        <position position="97"/>
    </location>
    <ligand>
        <name>FAD</name>
        <dbReference type="ChEBI" id="CHEBI:57692"/>
    </ligand>
</feature>
<evidence type="ECO:0000256" key="7">
    <source>
        <dbReference type="PIRSR" id="PIRSR000137-3"/>
    </source>
</evidence>
<dbReference type="Proteomes" id="UP001187471">
    <property type="component" value="Unassembled WGS sequence"/>
</dbReference>
<keyword evidence="12" id="KW-1185">Reference proteome</keyword>
<evidence type="ECO:0000313" key="11">
    <source>
        <dbReference type="EMBL" id="KAK2994260.1"/>
    </source>
</evidence>
<name>A0AA88UQD1_9ASTE</name>
<protein>
    <recommendedName>
        <fullName evidence="9 10">Glucose-methanol-choline oxidoreductase N-terminal domain-containing protein</fullName>
    </recommendedName>
</protein>
<dbReference type="PROSITE" id="PS00624">
    <property type="entry name" value="GMC_OXRED_2"/>
    <property type="match status" value="1"/>
</dbReference>
<evidence type="ECO:0000256" key="2">
    <source>
        <dbReference type="ARBA" id="ARBA00010790"/>
    </source>
</evidence>
<organism evidence="11 12">
    <name type="scientific">Escallonia rubra</name>
    <dbReference type="NCBI Taxonomy" id="112253"/>
    <lineage>
        <taxon>Eukaryota</taxon>
        <taxon>Viridiplantae</taxon>
        <taxon>Streptophyta</taxon>
        <taxon>Embryophyta</taxon>
        <taxon>Tracheophyta</taxon>
        <taxon>Spermatophyta</taxon>
        <taxon>Magnoliopsida</taxon>
        <taxon>eudicotyledons</taxon>
        <taxon>Gunneridae</taxon>
        <taxon>Pentapetalae</taxon>
        <taxon>asterids</taxon>
        <taxon>campanulids</taxon>
        <taxon>Escalloniales</taxon>
        <taxon>Escalloniaceae</taxon>
        <taxon>Escallonia</taxon>
    </lineage>
</organism>
<evidence type="ECO:0000259" key="9">
    <source>
        <dbReference type="PROSITE" id="PS00623"/>
    </source>
</evidence>
<accession>A0AA88UQD1</accession>
<feature type="binding site" evidence="6">
    <location>
        <begin position="498"/>
        <end position="499"/>
    </location>
    <ligand>
        <name>FAD</name>
        <dbReference type="ChEBI" id="CHEBI:57692"/>
    </ligand>
</feature>
<feature type="non-terminal residue" evidence="11">
    <location>
        <position position="1"/>
    </location>
</feature>
<dbReference type="Gene3D" id="3.30.410.40">
    <property type="match status" value="1"/>
</dbReference>
<dbReference type="Pfam" id="PF00732">
    <property type="entry name" value="GMC_oxred_N"/>
    <property type="match status" value="1"/>
</dbReference>
<comment type="caution">
    <text evidence="11">The sequence shown here is derived from an EMBL/GenBank/DDBJ whole genome shotgun (WGS) entry which is preliminary data.</text>
</comment>
<reference evidence="11" key="1">
    <citation type="submission" date="2022-12" db="EMBL/GenBank/DDBJ databases">
        <title>Draft genome assemblies for two species of Escallonia (Escalloniales).</title>
        <authorList>
            <person name="Chanderbali A."/>
            <person name="Dervinis C."/>
            <person name="Anghel I."/>
            <person name="Soltis D."/>
            <person name="Soltis P."/>
            <person name="Zapata F."/>
        </authorList>
    </citation>
    <scope>NUCLEOTIDE SEQUENCE</scope>
    <source>
        <strain evidence="11">UCBG92.1500</strain>
        <tissue evidence="11">Leaf</tissue>
    </source>
</reference>
<keyword evidence="3 8" id="KW-0285">Flavoprotein</keyword>
<dbReference type="Gene3D" id="3.50.50.60">
    <property type="entry name" value="FAD/NAD(P)-binding domain"/>
    <property type="match status" value="1"/>
</dbReference>
<dbReference type="InterPro" id="IPR000172">
    <property type="entry name" value="GMC_OxRdtase_N"/>
</dbReference>
<evidence type="ECO:0000256" key="5">
    <source>
        <dbReference type="ARBA" id="ARBA00022827"/>
    </source>
</evidence>
<feature type="binding site" evidence="6">
    <location>
        <position position="213"/>
    </location>
    <ligand>
        <name>FAD</name>
        <dbReference type="ChEBI" id="CHEBI:57692"/>
    </ligand>
</feature>
<evidence type="ECO:0000313" key="12">
    <source>
        <dbReference type="Proteomes" id="UP001187471"/>
    </source>
</evidence>
<dbReference type="PROSITE" id="PS00623">
    <property type="entry name" value="GMC_OXRED_1"/>
    <property type="match status" value="1"/>
</dbReference>
<feature type="binding site" evidence="6">
    <location>
        <begin position="50"/>
        <end position="51"/>
    </location>
    <ligand>
        <name>FAD</name>
        <dbReference type="ChEBI" id="CHEBI:57692"/>
    </ligand>
</feature>
<gene>
    <name evidence="11" type="ORF">RJ640_013159</name>
</gene>
<feature type="binding site" evidence="6">
    <location>
        <position position="487"/>
    </location>
    <ligand>
        <name>FAD</name>
        <dbReference type="ChEBI" id="CHEBI:57692"/>
    </ligand>
</feature>
<proteinExistence type="inferred from homology"/>
<evidence type="ECO:0000256" key="6">
    <source>
        <dbReference type="PIRSR" id="PIRSR000137-2"/>
    </source>
</evidence>
<dbReference type="PIRSF" id="PIRSF000137">
    <property type="entry name" value="Alcohol_oxidase"/>
    <property type="match status" value="1"/>
</dbReference>
<dbReference type="InterPro" id="IPR012132">
    <property type="entry name" value="GMC_OxRdtase"/>
</dbReference>
<dbReference type="Pfam" id="PF05199">
    <property type="entry name" value="GMC_oxred_C"/>
    <property type="match status" value="1"/>
</dbReference>
<dbReference type="EMBL" id="JAVXUO010000220">
    <property type="protein sequence ID" value="KAK2994260.1"/>
    <property type="molecule type" value="Genomic_DNA"/>
</dbReference>
<dbReference type="AlphaFoldDB" id="A0AA88UQD1"/>
<dbReference type="InterPro" id="IPR036188">
    <property type="entry name" value="FAD/NAD-bd_sf"/>
</dbReference>
<dbReference type="PANTHER" id="PTHR45968">
    <property type="entry name" value="OSJNBA0019K04.7 PROTEIN"/>
    <property type="match status" value="1"/>
</dbReference>
<dbReference type="SUPFAM" id="SSF54373">
    <property type="entry name" value="FAD-linked reductases, C-terminal domain"/>
    <property type="match status" value="1"/>
</dbReference>
<feature type="disulfide bond" evidence="7">
    <location>
        <begin position="399"/>
        <end position="450"/>
    </location>
</feature>